<accession>A0A5C1H7I7</accession>
<dbReference type="EMBL" id="MK573201">
    <property type="protein sequence ID" value="QEM01610.1"/>
    <property type="molecule type" value="Genomic_DNA"/>
</dbReference>
<dbReference type="AlphaFoldDB" id="A0A5C1H7I7"/>
<evidence type="ECO:0000313" key="1">
    <source>
        <dbReference type="EMBL" id="QEM01610.1"/>
    </source>
</evidence>
<gene>
    <name evidence="1" type="primary">orf59</name>
</gene>
<protein>
    <submittedName>
        <fullName evidence="1">Uncharacterized protein</fullName>
    </submittedName>
</protein>
<proteinExistence type="predicted"/>
<reference evidence="1" key="1">
    <citation type="journal article" date="2019" name="Genome Biol. Evol.">
        <title>Nephromyces represents a diverse and novel lineage of the Apicomplexa that has retained apicoplasts.</title>
        <authorList>
            <person name="Munoz-Gomez S.A."/>
            <person name="Durnin K."/>
            <person name="Eme L."/>
            <person name="Paight C."/>
            <person name="Lane C.E."/>
            <person name="Saffo M.B."/>
            <person name="Slamovits C.H."/>
        </authorList>
    </citation>
    <scope>NUCLEOTIDE SEQUENCE</scope>
    <source>
        <strain evidence="1">448</strain>
    </source>
</reference>
<sequence length="59" mass="7371">MNLITNILLFKYYLTNKQELKKKKKINLKTNQYNYIVKFWKYSRFLGLISFKGELIWKY</sequence>
<name>A0A5C1H7I7_9APIC</name>
<organism evidence="1">
    <name type="scientific">Nephromyces sp. ex Molgula occidentalis</name>
    <dbReference type="NCBI Taxonomy" id="2544991"/>
    <lineage>
        <taxon>Eukaryota</taxon>
        <taxon>Sar</taxon>
        <taxon>Alveolata</taxon>
        <taxon>Apicomplexa</taxon>
        <taxon>Aconoidasida</taxon>
        <taxon>Nephromycida</taxon>
        <taxon>Nephromyces</taxon>
    </lineage>
</organism>